<evidence type="ECO:0000256" key="3">
    <source>
        <dbReference type="ARBA" id="ARBA00022989"/>
    </source>
</evidence>
<evidence type="ECO:0000256" key="4">
    <source>
        <dbReference type="ARBA" id="ARBA00023136"/>
    </source>
</evidence>
<sequence length="153" mass="16086">MDIRLAKRLKPVLFEHGSGTQPCKKINHAKGHEFSWDPEDDNSNMHCLSLFRDDSCASQAGKTSTPTATATSQPQSSSIAGLSGGAIAGIVIGSVVGFFLIAGLLWFLYRRTSVPPGEVAPTPAPAPAPDGGYPPSFCSFSAGHSNTIREASR</sequence>
<comment type="caution">
    <text evidence="7">The sequence shown here is derived from an EMBL/GenBank/DDBJ whole genome shotgun (WGS) entry which is preliminary data.</text>
</comment>
<evidence type="ECO:0000313" key="8">
    <source>
        <dbReference type="Proteomes" id="UP000053958"/>
    </source>
</evidence>
<proteinExistence type="predicted"/>
<evidence type="ECO:0000256" key="6">
    <source>
        <dbReference type="SAM" id="Phobius"/>
    </source>
</evidence>
<gene>
    <name evidence="7" type="ORF">T310_9940</name>
</gene>
<feature type="compositionally biased region" description="Low complexity" evidence="5">
    <location>
        <begin position="63"/>
        <end position="78"/>
    </location>
</feature>
<dbReference type="GO" id="GO:0071944">
    <property type="term" value="C:cell periphery"/>
    <property type="evidence" value="ECO:0007669"/>
    <property type="project" value="UniProtKB-ARBA"/>
</dbReference>
<dbReference type="InterPro" id="IPR051694">
    <property type="entry name" value="Immunoregulatory_rcpt-like"/>
</dbReference>
<protein>
    <submittedName>
        <fullName evidence="7">Uncharacterized protein</fullName>
    </submittedName>
</protein>
<dbReference type="Proteomes" id="UP000053958">
    <property type="component" value="Unassembled WGS sequence"/>
</dbReference>
<dbReference type="CDD" id="cd12087">
    <property type="entry name" value="TM_EGFR-like"/>
    <property type="match status" value="1"/>
</dbReference>
<evidence type="ECO:0000256" key="1">
    <source>
        <dbReference type="ARBA" id="ARBA00004167"/>
    </source>
</evidence>
<keyword evidence="2 6" id="KW-0812">Transmembrane</keyword>
<evidence type="ECO:0000256" key="2">
    <source>
        <dbReference type="ARBA" id="ARBA00022692"/>
    </source>
</evidence>
<dbReference type="GeneID" id="25321854"/>
<reference evidence="7 8" key="1">
    <citation type="submission" date="2015-04" db="EMBL/GenBank/DDBJ databases">
        <authorList>
            <person name="Heijne W.H."/>
            <person name="Fedorova N.D."/>
            <person name="Nierman W.C."/>
            <person name="Vollebregt A.W."/>
            <person name="Zhao Z."/>
            <person name="Wu L."/>
            <person name="Kumar M."/>
            <person name="Stam H."/>
            <person name="van den Berg M.A."/>
            <person name="Pel H.J."/>
        </authorList>
    </citation>
    <scope>NUCLEOTIDE SEQUENCE [LARGE SCALE GENOMIC DNA]</scope>
    <source>
        <strain evidence="7 8">CBS 393.64</strain>
    </source>
</reference>
<name>A0A0F4YE49_RASE3</name>
<dbReference type="RefSeq" id="XP_013323076.1">
    <property type="nucleotide sequence ID" value="XM_013467622.1"/>
</dbReference>
<comment type="subcellular location">
    <subcellularLocation>
        <location evidence="1">Membrane</location>
        <topology evidence="1">Single-pass membrane protein</topology>
    </subcellularLocation>
</comment>
<dbReference type="AlphaFoldDB" id="A0A0F4YE49"/>
<keyword evidence="3 6" id="KW-1133">Transmembrane helix</keyword>
<organism evidence="7 8">
    <name type="scientific">Rasamsonia emersonii (strain ATCC 16479 / CBS 393.64 / IMI 116815)</name>
    <dbReference type="NCBI Taxonomy" id="1408163"/>
    <lineage>
        <taxon>Eukaryota</taxon>
        <taxon>Fungi</taxon>
        <taxon>Dikarya</taxon>
        <taxon>Ascomycota</taxon>
        <taxon>Pezizomycotina</taxon>
        <taxon>Eurotiomycetes</taxon>
        <taxon>Eurotiomycetidae</taxon>
        <taxon>Eurotiales</taxon>
        <taxon>Trichocomaceae</taxon>
        <taxon>Rasamsonia</taxon>
    </lineage>
</organism>
<dbReference type="OrthoDB" id="10001926at2759"/>
<dbReference type="GO" id="GO:0016020">
    <property type="term" value="C:membrane"/>
    <property type="evidence" value="ECO:0007669"/>
    <property type="project" value="UniProtKB-SubCell"/>
</dbReference>
<evidence type="ECO:0000313" key="7">
    <source>
        <dbReference type="EMBL" id="KKA16464.1"/>
    </source>
</evidence>
<dbReference type="PANTHER" id="PTHR15549:SF27">
    <property type="entry name" value="CHITIN-BINDING TYPE-1 DOMAIN-CONTAINING PROTEIN"/>
    <property type="match status" value="1"/>
</dbReference>
<feature type="region of interest" description="Disordered" evidence="5">
    <location>
        <begin position="57"/>
        <end position="78"/>
    </location>
</feature>
<dbReference type="EMBL" id="LASV01000765">
    <property type="protein sequence ID" value="KKA16464.1"/>
    <property type="molecule type" value="Genomic_DNA"/>
</dbReference>
<evidence type="ECO:0000256" key="5">
    <source>
        <dbReference type="SAM" id="MobiDB-lite"/>
    </source>
</evidence>
<accession>A0A0F4YE49</accession>
<keyword evidence="4 6" id="KW-0472">Membrane</keyword>
<dbReference type="PANTHER" id="PTHR15549">
    <property type="entry name" value="PAIRED IMMUNOGLOBULIN-LIKE TYPE 2 RECEPTOR"/>
    <property type="match status" value="1"/>
</dbReference>
<feature type="transmembrane region" description="Helical" evidence="6">
    <location>
        <begin position="86"/>
        <end position="109"/>
    </location>
</feature>
<keyword evidence="8" id="KW-1185">Reference proteome</keyword>
<dbReference type="STRING" id="1408163.A0A0F4YE49"/>